<evidence type="ECO:0000259" key="1">
    <source>
        <dbReference type="Pfam" id="PF05076"/>
    </source>
</evidence>
<dbReference type="Pfam" id="PF05076">
    <property type="entry name" value="SUFU"/>
    <property type="match status" value="1"/>
</dbReference>
<evidence type="ECO:0000313" key="2">
    <source>
        <dbReference type="EMBL" id="SFD27603.1"/>
    </source>
</evidence>
<dbReference type="OrthoDB" id="4827574at2"/>
<dbReference type="EMBL" id="FOMG01000029">
    <property type="protein sequence ID" value="SFD27603.1"/>
    <property type="molecule type" value="Genomic_DNA"/>
</dbReference>
<keyword evidence="3" id="KW-1185">Reference proteome</keyword>
<dbReference type="RefSeq" id="WP_090093578.1">
    <property type="nucleotide sequence ID" value="NZ_FOMG01000029.1"/>
</dbReference>
<organism evidence="2 3">
    <name type="scientific">Clostridium uliginosum</name>
    <dbReference type="NCBI Taxonomy" id="119641"/>
    <lineage>
        <taxon>Bacteria</taxon>
        <taxon>Bacillati</taxon>
        <taxon>Bacillota</taxon>
        <taxon>Clostridia</taxon>
        <taxon>Eubacteriales</taxon>
        <taxon>Clostridiaceae</taxon>
        <taxon>Clostridium</taxon>
    </lineage>
</organism>
<dbReference type="STRING" id="119641.SAMN05421842_1295"/>
<name>A0A1I1R7S2_9CLOT</name>
<dbReference type="InterPro" id="IPR020941">
    <property type="entry name" value="SUFU-like_domain"/>
</dbReference>
<feature type="domain" description="Suppressor of fused-like" evidence="1">
    <location>
        <begin position="69"/>
        <end position="242"/>
    </location>
</feature>
<protein>
    <submittedName>
        <fullName evidence="2">Suppressor of fused protein (SUFU)</fullName>
    </submittedName>
</protein>
<dbReference type="AlphaFoldDB" id="A0A1I1R7S2"/>
<reference evidence="2 3" key="1">
    <citation type="submission" date="2016-10" db="EMBL/GenBank/DDBJ databases">
        <authorList>
            <person name="de Groot N.N."/>
        </authorList>
    </citation>
    <scope>NUCLEOTIDE SEQUENCE [LARGE SCALE GENOMIC DNA]</scope>
    <source>
        <strain evidence="2 3">DSM 12992</strain>
    </source>
</reference>
<dbReference type="Proteomes" id="UP000199263">
    <property type="component" value="Unassembled WGS sequence"/>
</dbReference>
<sequence>MKNIFKKIFGGKSEGTSEDGTNIYRYKEPVSDEDNVVFTPYAEEITKHFNEAFPGRESSTFHELISDIVHIDITIMEPIENQPFKVLFTTGMSSMPMTLPDEISEDKRDLYYRSELMMFLPEDWDLTEQSIKDENNYWPIRLMKQMARFPHEYNTWFAYGHTVPNYETYDPYAENTDLNGVIFNMFKEEISVINTNDGNRINIYYVLPLYKEEIEYKLQNGMDAFMEKLDSVDWIILDSKRENTCK</sequence>
<gene>
    <name evidence="2" type="ORF">SAMN05421842_1295</name>
</gene>
<evidence type="ECO:0000313" key="3">
    <source>
        <dbReference type="Proteomes" id="UP000199263"/>
    </source>
</evidence>
<proteinExistence type="predicted"/>
<accession>A0A1I1R7S2</accession>